<dbReference type="Pfam" id="PF13679">
    <property type="entry name" value="Methyltransf_32"/>
    <property type="match status" value="1"/>
</dbReference>
<gene>
    <name evidence="9" type="primary">LOC113394492</name>
</gene>
<dbReference type="RefSeq" id="XP_064076645.1">
    <property type="nucleotide sequence ID" value="XM_064220575.1"/>
</dbReference>
<dbReference type="PROSITE" id="PS51515">
    <property type="entry name" value="BIN3_SAM"/>
    <property type="match status" value="1"/>
</dbReference>
<dbReference type="Gene3D" id="3.40.50.150">
    <property type="entry name" value="Vaccinia Virus protein VP39"/>
    <property type="match status" value="1"/>
</dbReference>
<reference evidence="9" key="1">
    <citation type="submission" date="2025-08" db="UniProtKB">
        <authorList>
            <consortium name="RefSeq"/>
        </authorList>
    </citation>
    <scope>IDENTIFICATION</scope>
    <source>
        <tissue evidence="9">Whole body</tissue>
    </source>
</reference>
<dbReference type="PANTHER" id="PTHR12315:SF1">
    <property type="entry name" value="RNA 5'-MONOPHOSPHATE METHYLTRANSFERASE"/>
    <property type="match status" value="1"/>
</dbReference>
<keyword evidence="4 5" id="KW-0949">S-adenosyl-L-methionine</keyword>
<keyword evidence="8" id="KW-1185">Reference proteome</keyword>
<name>A0ABM4AZC0_VANTA</name>
<dbReference type="InterPro" id="IPR039772">
    <property type="entry name" value="Bin3-like"/>
</dbReference>
<organism evidence="8 9">
    <name type="scientific">Vanessa tameamea</name>
    <name type="common">Kamehameha butterfly</name>
    <dbReference type="NCBI Taxonomy" id="334116"/>
    <lineage>
        <taxon>Eukaryota</taxon>
        <taxon>Metazoa</taxon>
        <taxon>Ecdysozoa</taxon>
        <taxon>Arthropoda</taxon>
        <taxon>Hexapoda</taxon>
        <taxon>Insecta</taxon>
        <taxon>Pterygota</taxon>
        <taxon>Neoptera</taxon>
        <taxon>Endopterygota</taxon>
        <taxon>Lepidoptera</taxon>
        <taxon>Glossata</taxon>
        <taxon>Ditrysia</taxon>
        <taxon>Papilionoidea</taxon>
        <taxon>Nymphalidae</taxon>
        <taxon>Nymphalinae</taxon>
        <taxon>Vanessa</taxon>
    </lineage>
</organism>
<evidence type="ECO:0000256" key="4">
    <source>
        <dbReference type="ARBA" id="ARBA00022691"/>
    </source>
</evidence>
<sequence>MSHDVKDLSFTGNNPGAARFGNFINYYSFHSSKERINNLHPTMFSNIDSDNIHCLDVGCNTGELTEELYVYLKTIYPKSNIKILGIDIDPTLIERAQERNTNNGISFVTIDITTENGCEQIQEYIKNEKKEMFDIVFCFSVTMWIHINTGDLGLQKFLKFLKENSKSIIIEPQPWKCYKNAQRRMKKSGKVFELFESLTIRDNVDKEIEDILNDKTHIKIYESPSSSWNRKIQCYHVIE</sequence>
<dbReference type="PANTHER" id="PTHR12315">
    <property type="entry name" value="BICOID-INTERACTING PROTEIN RELATED"/>
    <property type="match status" value="1"/>
</dbReference>
<dbReference type="InterPro" id="IPR024160">
    <property type="entry name" value="BIN3_SAM-bd_dom"/>
</dbReference>
<evidence type="ECO:0000313" key="8">
    <source>
        <dbReference type="Proteomes" id="UP001652626"/>
    </source>
</evidence>
<dbReference type="InterPro" id="IPR010675">
    <property type="entry name" value="Bin3_C"/>
</dbReference>
<dbReference type="EC" id="2.1.1.-" evidence="6"/>
<feature type="domain" description="Bin3-type SAM" evidence="7">
    <location>
        <begin position="1"/>
        <end position="239"/>
    </location>
</feature>
<dbReference type="CDD" id="cd02440">
    <property type="entry name" value="AdoMet_MTases"/>
    <property type="match status" value="1"/>
</dbReference>
<dbReference type="GeneID" id="113394492"/>
<dbReference type="GO" id="GO:0008168">
    <property type="term" value="F:methyltransferase activity"/>
    <property type="evidence" value="ECO:0007669"/>
    <property type="project" value="UniProtKB-KW"/>
</dbReference>
<dbReference type="Pfam" id="PF06859">
    <property type="entry name" value="Bin3"/>
    <property type="match status" value="1"/>
</dbReference>
<dbReference type="SUPFAM" id="SSF53335">
    <property type="entry name" value="S-adenosyl-L-methionine-dependent methyltransferases"/>
    <property type="match status" value="1"/>
</dbReference>
<dbReference type="GO" id="GO:0032259">
    <property type="term" value="P:methylation"/>
    <property type="evidence" value="ECO:0007669"/>
    <property type="project" value="UniProtKB-KW"/>
</dbReference>
<proteinExistence type="inferred from homology"/>
<dbReference type="InterPro" id="IPR025714">
    <property type="entry name" value="Methyltranfer_dom"/>
</dbReference>
<accession>A0ABM4AZC0</accession>
<evidence type="ECO:0000313" key="9">
    <source>
        <dbReference type="RefSeq" id="XP_064076645.1"/>
    </source>
</evidence>
<keyword evidence="2 6" id="KW-0489">Methyltransferase</keyword>
<evidence type="ECO:0000259" key="7">
    <source>
        <dbReference type="PROSITE" id="PS51515"/>
    </source>
</evidence>
<dbReference type="Proteomes" id="UP001652626">
    <property type="component" value="Chromosome 4"/>
</dbReference>
<evidence type="ECO:0000256" key="5">
    <source>
        <dbReference type="PROSITE-ProRule" id="PRU00848"/>
    </source>
</evidence>
<evidence type="ECO:0000256" key="2">
    <source>
        <dbReference type="ARBA" id="ARBA00022603"/>
    </source>
</evidence>
<keyword evidence="3 6" id="KW-0808">Transferase</keyword>
<evidence type="ECO:0000256" key="1">
    <source>
        <dbReference type="ARBA" id="ARBA00008361"/>
    </source>
</evidence>
<protein>
    <recommendedName>
        <fullName evidence="6">RNA methyltransferase</fullName>
        <ecNumber evidence="6">2.1.1.-</ecNumber>
    </recommendedName>
</protein>
<evidence type="ECO:0000256" key="3">
    <source>
        <dbReference type="ARBA" id="ARBA00022679"/>
    </source>
</evidence>
<evidence type="ECO:0000256" key="6">
    <source>
        <dbReference type="RuleBase" id="RU367087"/>
    </source>
</evidence>
<comment type="similarity">
    <text evidence="1 6">Belongs to the methyltransferase superfamily.</text>
</comment>
<dbReference type="InterPro" id="IPR029063">
    <property type="entry name" value="SAM-dependent_MTases_sf"/>
</dbReference>